<reference evidence="5 6" key="1">
    <citation type="submission" date="2013-05" db="EMBL/GenBank/DDBJ databases">
        <title>Genome sequence of Streptomyces sparsogenes DSM 40356.</title>
        <authorList>
            <person name="Coyne S."/>
            <person name="Seebeck F.P."/>
        </authorList>
    </citation>
    <scope>NUCLEOTIDE SEQUENCE [LARGE SCALE GENOMIC DNA]</scope>
    <source>
        <strain evidence="5 6">DSM 40356</strain>
    </source>
</reference>
<dbReference type="SUPFAM" id="SSF51735">
    <property type="entry name" value="NAD(P)-binding Rossmann-fold domains"/>
    <property type="match status" value="1"/>
</dbReference>
<name>A0A1R1SIQ9_9ACTN</name>
<dbReference type="PRINTS" id="PR00081">
    <property type="entry name" value="GDHRDH"/>
</dbReference>
<dbReference type="PRINTS" id="PR00080">
    <property type="entry name" value="SDRFAMILY"/>
</dbReference>
<dbReference type="PANTHER" id="PTHR24320:SF148">
    <property type="entry name" value="NAD(P)-BINDING ROSSMANN-FOLD SUPERFAMILY PROTEIN"/>
    <property type="match status" value="1"/>
</dbReference>
<gene>
    <name evidence="5" type="ORF">SPAR_17270</name>
</gene>
<dbReference type="STRING" id="67365.GCA_001704635_04421"/>
<dbReference type="GeneID" id="96742116"/>
<evidence type="ECO:0000256" key="4">
    <source>
        <dbReference type="SAM" id="MobiDB-lite"/>
    </source>
</evidence>
<dbReference type="Proteomes" id="UP000186168">
    <property type="component" value="Unassembled WGS sequence"/>
</dbReference>
<comment type="similarity">
    <text evidence="1 3">Belongs to the short-chain dehydrogenases/reductases (SDR) family.</text>
</comment>
<dbReference type="Gene3D" id="3.40.50.720">
    <property type="entry name" value="NAD(P)-binding Rossmann-like Domain"/>
    <property type="match status" value="1"/>
</dbReference>
<evidence type="ECO:0000313" key="5">
    <source>
        <dbReference type="EMBL" id="OMI38191.1"/>
    </source>
</evidence>
<feature type="compositionally biased region" description="Basic and acidic residues" evidence="4">
    <location>
        <begin position="332"/>
        <end position="350"/>
    </location>
</feature>
<dbReference type="InterPro" id="IPR036291">
    <property type="entry name" value="NAD(P)-bd_dom_sf"/>
</dbReference>
<dbReference type="InterPro" id="IPR002347">
    <property type="entry name" value="SDR_fam"/>
</dbReference>
<proteinExistence type="inferred from homology"/>
<dbReference type="RefSeq" id="WP_079150807.1">
    <property type="nucleotide sequence ID" value="NZ_ASQP01000244.1"/>
</dbReference>
<dbReference type="PANTHER" id="PTHR24320">
    <property type="entry name" value="RETINOL DEHYDROGENASE"/>
    <property type="match status" value="1"/>
</dbReference>
<dbReference type="AlphaFoldDB" id="A0A1R1SIQ9"/>
<dbReference type="EMBL" id="ASQP01000244">
    <property type="protein sequence ID" value="OMI38191.1"/>
    <property type="molecule type" value="Genomic_DNA"/>
</dbReference>
<sequence length="350" mass="37737">MKGWTASDIPDQTGRTAVVTGANSGIGYVTARELARRGAQVVLACRSEARGAEAVERIRAQVPGAEVRFAPLDLADLASVRAFAAEYRGDRLDLLINNAGVMALPHRRTADGFETQFGVNHLGHFALTGLLLPRLLAAKPGARVVSVSSFMHMLGTVDPRDLNMERGYRRWTAYARSKTANLLFIHELSRRLSTAGARLTAAAAHPGYASTNLQTAAPKLEGRRATERFMEIGNRYFAQTPDNGALPTLYAATAPDVRQDDFFGPPFLMWRGTPTRSPRAKWTRDDTAGRGLWAVSERLTGVRYDALAQPAAAGATEKNTAKNTSKNTAENTAKDAGKNTAKDAGKDAGQ</sequence>
<protein>
    <submittedName>
        <fullName evidence="5">Putative oxidoreductase</fullName>
    </submittedName>
</protein>
<keyword evidence="6" id="KW-1185">Reference proteome</keyword>
<dbReference type="Pfam" id="PF00106">
    <property type="entry name" value="adh_short"/>
    <property type="match status" value="1"/>
</dbReference>
<dbReference type="GO" id="GO:0016491">
    <property type="term" value="F:oxidoreductase activity"/>
    <property type="evidence" value="ECO:0007669"/>
    <property type="project" value="UniProtKB-KW"/>
</dbReference>
<dbReference type="NCBIfam" id="NF004846">
    <property type="entry name" value="PRK06197.1"/>
    <property type="match status" value="1"/>
</dbReference>
<feature type="compositionally biased region" description="Polar residues" evidence="4">
    <location>
        <begin position="317"/>
        <end position="331"/>
    </location>
</feature>
<evidence type="ECO:0000313" key="6">
    <source>
        <dbReference type="Proteomes" id="UP000186168"/>
    </source>
</evidence>
<feature type="region of interest" description="Disordered" evidence="4">
    <location>
        <begin position="310"/>
        <end position="350"/>
    </location>
</feature>
<comment type="caution">
    <text evidence="5">The sequence shown here is derived from an EMBL/GenBank/DDBJ whole genome shotgun (WGS) entry which is preliminary data.</text>
</comment>
<evidence type="ECO:0000256" key="3">
    <source>
        <dbReference type="RuleBase" id="RU000363"/>
    </source>
</evidence>
<accession>A0A1R1SIQ9</accession>
<keyword evidence="2" id="KW-0560">Oxidoreductase</keyword>
<organism evidence="5 6">
    <name type="scientific">Streptomyces sparsogenes DSM 40356</name>
    <dbReference type="NCBI Taxonomy" id="1331668"/>
    <lineage>
        <taxon>Bacteria</taxon>
        <taxon>Bacillati</taxon>
        <taxon>Actinomycetota</taxon>
        <taxon>Actinomycetes</taxon>
        <taxon>Kitasatosporales</taxon>
        <taxon>Streptomycetaceae</taxon>
        <taxon>Streptomyces</taxon>
    </lineage>
</organism>
<evidence type="ECO:0000256" key="2">
    <source>
        <dbReference type="ARBA" id="ARBA00023002"/>
    </source>
</evidence>
<evidence type="ECO:0000256" key="1">
    <source>
        <dbReference type="ARBA" id="ARBA00006484"/>
    </source>
</evidence>